<organism evidence="1 2">
    <name type="scientific">Streptomyces europaeiscabiei</name>
    <dbReference type="NCBI Taxonomy" id="146819"/>
    <lineage>
        <taxon>Bacteria</taxon>
        <taxon>Bacillati</taxon>
        <taxon>Actinomycetota</taxon>
        <taxon>Actinomycetes</taxon>
        <taxon>Kitasatosporales</taxon>
        <taxon>Streptomycetaceae</taxon>
        <taxon>Streptomyces</taxon>
    </lineage>
</organism>
<dbReference type="AlphaFoldDB" id="A0AAJ2UJK4"/>
<comment type="caution">
    <text evidence="1">The sequence shown here is derived from an EMBL/GenBank/DDBJ whole genome shotgun (WGS) entry which is preliminary data.</text>
</comment>
<gene>
    <name evidence="1" type="ORF">PV367_02230</name>
</gene>
<protein>
    <submittedName>
        <fullName evidence="1">Uncharacterized protein</fullName>
    </submittedName>
</protein>
<sequence length="88" mass="9395">MRGGLKLDVVHQTVALLAAATDDPTHLFGDKGMTSNSLVLFGSVNRHLNGFRDHLRELLSAPGRPFGVVITWLGKGVDGVMLGLVACR</sequence>
<name>A0AAJ2UJK4_9ACTN</name>
<evidence type="ECO:0000313" key="1">
    <source>
        <dbReference type="EMBL" id="MDX3128641.1"/>
    </source>
</evidence>
<dbReference type="EMBL" id="JARAWN010000007">
    <property type="protein sequence ID" value="MDX3128641.1"/>
    <property type="molecule type" value="Genomic_DNA"/>
</dbReference>
<accession>A0AAJ2UJK4</accession>
<reference evidence="1" key="1">
    <citation type="journal article" date="2023" name="Microb. Genom.">
        <title>Mesoterricola silvestris gen. nov., sp. nov., Mesoterricola sediminis sp. nov., Geothrix oryzae sp. nov., Geothrix edaphica sp. nov., Geothrix rubra sp. nov., and Geothrix limicola sp. nov., six novel members of Acidobacteriota isolated from soils.</title>
        <authorList>
            <person name="Weisberg A.J."/>
            <person name="Pearce E."/>
            <person name="Kramer C.G."/>
            <person name="Chang J.H."/>
            <person name="Clarke C.R."/>
        </authorList>
    </citation>
    <scope>NUCLEOTIDE SEQUENCE</scope>
    <source>
        <strain evidence="1">ND06-05F</strain>
    </source>
</reference>
<dbReference type="Proteomes" id="UP001273589">
    <property type="component" value="Unassembled WGS sequence"/>
</dbReference>
<dbReference type="RefSeq" id="WP_319688871.1">
    <property type="nucleotide sequence ID" value="NZ_JARAWN010000007.1"/>
</dbReference>
<proteinExistence type="predicted"/>
<evidence type="ECO:0000313" key="2">
    <source>
        <dbReference type="Proteomes" id="UP001273589"/>
    </source>
</evidence>